<protein>
    <recommendedName>
        <fullName evidence="5">SPOR domain-containing protein</fullName>
    </recommendedName>
</protein>
<keyword evidence="2" id="KW-0812">Transmembrane</keyword>
<dbReference type="GO" id="GO:0042834">
    <property type="term" value="F:peptidoglycan binding"/>
    <property type="evidence" value="ECO:0007669"/>
    <property type="project" value="InterPro"/>
</dbReference>
<dbReference type="eggNOG" id="ENOG50332DG">
    <property type="taxonomic scope" value="Bacteria"/>
</dbReference>
<accession>A0A024QAZ5</accession>
<reference evidence="4" key="2">
    <citation type="submission" date="2014-05" db="EMBL/GenBank/DDBJ databases">
        <title>Draft genome sequence of Virgibacillus massiliensis Vm-5.</title>
        <authorList>
            <person name="Khelaifia S."/>
            <person name="Croce O."/>
            <person name="Lagier J.C."/>
            <person name="Raoult D."/>
        </authorList>
    </citation>
    <scope>NUCLEOTIDE SEQUENCE [LARGE SCALE GENOMIC DNA]</scope>
    <source>
        <strain evidence="4">Vm-5</strain>
    </source>
</reference>
<dbReference type="SUPFAM" id="SSF110997">
    <property type="entry name" value="Sporulation related repeat"/>
    <property type="match status" value="1"/>
</dbReference>
<keyword evidence="2" id="KW-1133">Transmembrane helix</keyword>
<evidence type="ECO:0000313" key="3">
    <source>
        <dbReference type="EMBL" id="CDQ39432.1"/>
    </source>
</evidence>
<evidence type="ECO:0000313" key="4">
    <source>
        <dbReference type="Proteomes" id="UP000028875"/>
    </source>
</evidence>
<evidence type="ECO:0008006" key="5">
    <source>
        <dbReference type="Google" id="ProtNLM"/>
    </source>
</evidence>
<feature type="region of interest" description="Disordered" evidence="1">
    <location>
        <begin position="24"/>
        <end position="50"/>
    </location>
</feature>
<feature type="compositionally biased region" description="Polar residues" evidence="1">
    <location>
        <begin position="24"/>
        <end position="36"/>
    </location>
</feature>
<keyword evidence="4" id="KW-1185">Reference proteome</keyword>
<dbReference type="OrthoDB" id="2969309at2"/>
<sequence>MENKDKRKITVWENGKQVKFYINKQETQDSIPTSDSPGKKQEAATVSDDEGEVPAYTRLTKIQAARFESLKQKVKKWKPVIIAILSALVIGSCLGIMMLKMFVTIEDSGQANGSASIPAVDNKDQEENESQGTATTIHGLQAFVLQGGVFSEKANAETWATNYKDNGIPTMTWEREGKYFLLIAAVASENEADQLNKSLAAADMDIYVKNWSTDSFEVNLTQSESDWIKSFTDIWKADLETEGFQTKTWQELLDKYPQEGNKLDGLKTEIETAISENEKGDYLQSRAVLLNLWYAYMSVAKNN</sequence>
<evidence type="ECO:0000256" key="2">
    <source>
        <dbReference type="SAM" id="Phobius"/>
    </source>
</evidence>
<comment type="caution">
    <text evidence="3">The sequence shown here is derived from an EMBL/GenBank/DDBJ whole genome shotgun (WGS) entry which is preliminary data.</text>
</comment>
<evidence type="ECO:0000256" key="1">
    <source>
        <dbReference type="SAM" id="MobiDB-lite"/>
    </source>
</evidence>
<reference evidence="3 4" key="1">
    <citation type="submission" date="2014-03" db="EMBL/GenBank/DDBJ databases">
        <authorList>
            <person name="Urmite Genomes U."/>
        </authorList>
    </citation>
    <scope>NUCLEOTIDE SEQUENCE [LARGE SCALE GENOMIC DNA]</scope>
    <source>
        <strain evidence="3 4">Vm-5</strain>
    </source>
</reference>
<dbReference type="AlphaFoldDB" id="A0A024QAZ5"/>
<dbReference type="InterPro" id="IPR036680">
    <property type="entry name" value="SPOR-like_sf"/>
</dbReference>
<organism evidence="3 4">
    <name type="scientific">Virgibacillus massiliensis</name>
    <dbReference type="NCBI Taxonomy" id="1462526"/>
    <lineage>
        <taxon>Bacteria</taxon>
        <taxon>Bacillati</taxon>
        <taxon>Bacillota</taxon>
        <taxon>Bacilli</taxon>
        <taxon>Bacillales</taxon>
        <taxon>Bacillaceae</taxon>
        <taxon>Virgibacillus</taxon>
    </lineage>
</organism>
<dbReference type="EMBL" id="CCDP010000001">
    <property type="protein sequence ID" value="CDQ39432.1"/>
    <property type="molecule type" value="Genomic_DNA"/>
</dbReference>
<feature type="transmembrane region" description="Helical" evidence="2">
    <location>
        <begin position="80"/>
        <end position="103"/>
    </location>
</feature>
<dbReference type="RefSeq" id="WP_038243389.1">
    <property type="nucleotide sequence ID" value="NZ_BNER01000002.1"/>
</dbReference>
<gene>
    <name evidence="3" type="ORF">BN990_01733</name>
</gene>
<keyword evidence="2" id="KW-0472">Membrane</keyword>
<name>A0A024QAZ5_9BACI</name>
<dbReference type="STRING" id="1462526.BN990_01733"/>
<dbReference type="Gene3D" id="3.30.70.1070">
    <property type="entry name" value="Sporulation related repeat"/>
    <property type="match status" value="1"/>
</dbReference>
<proteinExistence type="predicted"/>
<dbReference type="Proteomes" id="UP000028875">
    <property type="component" value="Unassembled WGS sequence"/>
</dbReference>